<organism evidence="1 2">
    <name type="scientific">Nostoc flagelliforme CCNUN1</name>
    <dbReference type="NCBI Taxonomy" id="2038116"/>
    <lineage>
        <taxon>Bacteria</taxon>
        <taxon>Bacillati</taxon>
        <taxon>Cyanobacteriota</taxon>
        <taxon>Cyanophyceae</taxon>
        <taxon>Nostocales</taxon>
        <taxon>Nostocaceae</taxon>
        <taxon>Nostoc</taxon>
    </lineage>
</organism>
<dbReference type="EMBL" id="CP024793">
    <property type="protein sequence ID" value="AUB44326.1"/>
    <property type="molecule type" value="Genomic_DNA"/>
</dbReference>
<dbReference type="Proteomes" id="UP000232003">
    <property type="component" value="Plasmid pNFSY08"/>
</dbReference>
<accession>A0A2K8T9F0</accession>
<name>A0A2K8T9F0_9NOSO</name>
<protein>
    <submittedName>
        <fullName evidence="1">Uncharacterized protein</fullName>
    </submittedName>
</protein>
<evidence type="ECO:0000313" key="2">
    <source>
        <dbReference type="Proteomes" id="UP000232003"/>
    </source>
</evidence>
<keyword evidence="2" id="KW-1185">Reference proteome</keyword>
<gene>
    <name evidence="1" type="ORF">COO91_10549</name>
</gene>
<sequence length="58" mass="6698">MRSHHTLKAKNPRCLRQHRGFKESNEDLGLHSCLFKPAINRKFCPFVHLSVLKNADLG</sequence>
<dbReference type="KEGG" id="nfl:COO91_10549"/>
<dbReference type="AlphaFoldDB" id="A0A2K8T9F0"/>
<reference evidence="1 2" key="1">
    <citation type="submission" date="2017-11" db="EMBL/GenBank/DDBJ databases">
        <title>Complete genome of a free-living desiccation-tolerant cyanobacterium and its photosynthetic adaptation to extreme terrestrial habitat.</title>
        <authorList>
            <person name="Shang J."/>
        </authorList>
    </citation>
    <scope>NUCLEOTIDE SEQUENCE [LARGE SCALE GENOMIC DNA]</scope>
    <source>
        <strain evidence="1 2">CCNUN1</strain>
        <plasmid evidence="2">pnfsy08</plasmid>
    </source>
</reference>
<keyword evidence="1" id="KW-0614">Plasmid</keyword>
<proteinExistence type="predicted"/>
<geneLocation type="plasmid" evidence="2">
    <name>pnfsy08</name>
</geneLocation>
<evidence type="ECO:0000313" key="1">
    <source>
        <dbReference type="EMBL" id="AUB44326.1"/>
    </source>
</evidence>